<protein>
    <submittedName>
        <fullName evidence="2">Uncharacterized protein</fullName>
    </submittedName>
</protein>
<gene>
    <name evidence="2" type="ORF">N7463_003772</name>
</gene>
<sequence>MDASKFRVKHVSRNPGDPGRPRDHSSSISPLLMPRYSGKEYAPKPTFSVLKAKFLFFLVAGFLTEQL</sequence>
<feature type="region of interest" description="Disordered" evidence="1">
    <location>
        <begin position="1"/>
        <end position="30"/>
    </location>
</feature>
<name>A0A9X0CA91_9EURO</name>
<evidence type="ECO:0000313" key="3">
    <source>
        <dbReference type="Proteomes" id="UP001149954"/>
    </source>
</evidence>
<proteinExistence type="predicted"/>
<comment type="caution">
    <text evidence="2">The sequence shown here is derived from an EMBL/GenBank/DDBJ whole genome shotgun (WGS) entry which is preliminary data.</text>
</comment>
<organism evidence="2 3">
    <name type="scientific">Penicillium fimorum</name>
    <dbReference type="NCBI Taxonomy" id="1882269"/>
    <lineage>
        <taxon>Eukaryota</taxon>
        <taxon>Fungi</taxon>
        <taxon>Dikarya</taxon>
        <taxon>Ascomycota</taxon>
        <taxon>Pezizomycotina</taxon>
        <taxon>Eurotiomycetes</taxon>
        <taxon>Eurotiomycetidae</taxon>
        <taxon>Eurotiales</taxon>
        <taxon>Aspergillaceae</taxon>
        <taxon>Penicillium</taxon>
    </lineage>
</organism>
<dbReference type="Proteomes" id="UP001149954">
    <property type="component" value="Unassembled WGS sequence"/>
</dbReference>
<reference evidence="2" key="1">
    <citation type="submission" date="2022-12" db="EMBL/GenBank/DDBJ databases">
        <authorList>
            <person name="Petersen C."/>
        </authorList>
    </citation>
    <scope>NUCLEOTIDE SEQUENCE</scope>
    <source>
        <strain evidence="2">IBT 29495</strain>
    </source>
</reference>
<dbReference type="EMBL" id="JAPWDS010000002">
    <property type="protein sequence ID" value="KAJ5514220.1"/>
    <property type="molecule type" value="Genomic_DNA"/>
</dbReference>
<reference evidence="2" key="2">
    <citation type="journal article" date="2023" name="IMA Fungus">
        <title>Comparative genomic study of the Penicillium genus elucidates a diverse pangenome and 15 lateral gene transfer events.</title>
        <authorList>
            <person name="Petersen C."/>
            <person name="Sorensen T."/>
            <person name="Nielsen M.R."/>
            <person name="Sondergaard T.E."/>
            <person name="Sorensen J.L."/>
            <person name="Fitzpatrick D.A."/>
            <person name="Frisvad J.C."/>
            <person name="Nielsen K.L."/>
        </authorList>
    </citation>
    <scope>NUCLEOTIDE SEQUENCE</scope>
    <source>
        <strain evidence="2">IBT 29495</strain>
    </source>
</reference>
<accession>A0A9X0CA91</accession>
<evidence type="ECO:0000256" key="1">
    <source>
        <dbReference type="SAM" id="MobiDB-lite"/>
    </source>
</evidence>
<feature type="compositionally biased region" description="Basic residues" evidence="1">
    <location>
        <begin position="1"/>
        <end position="12"/>
    </location>
</feature>
<keyword evidence="3" id="KW-1185">Reference proteome</keyword>
<dbReference type="AlphaFoldDB" id="A0A9X0CA91"/>
<evidence type="ECO:0000313" key="2">
    <source>
        <dbReference type="EMBL" id="KAJ5514220.1"/>
    </source>
</evidence>